<dbReference type="Proteomes" id="UP000306985">
    <property type="component" value="Unassembled WGS sequence"/>
</dbReference>
<sequence>MTPIADSTGHDPCGASQFPSGSKCDEVLRDVWLFLDDEMDPERRAVVQQHLDDCSPCLVEAGLDLKLKRLLHRTCGGDVAPEDLRVRLTARLARVATVFEDGSSVVVETRTTTESVSLAPPPAPRD</sequence>
<keyword evidence="4" id="KW-1185">Reference proteome</keyword>
<proteinExistence type="predicted"/>
<name>A0A4U6QN28_9ACTN</name>
<evidence type="ECO:0000256" key="1">
    <source>
        <dbReference type="SAM" id="MobiDB-lite"/>
    </source>
</evidence>
<dbReference type="EMBL" id="SZZH01000001">
    <property type="protein sequence ID" value="TKV61486.1"/>
    <property type="molecule type" value="Genomic_DNA"/>
</dbReference>
<feature type="domain" description="Putative zinc-finger" evidence="2">
    <location>
        <begin position="24"/>
        <end position="57"/>
    </location>
</feature>
<dbReference type="InterPro" id="IPR024020">
    <property type="entry name" value="Anit_sigma_mycothiol_RsrA"/>
</dbReference>
<dbReference type="NCBIfam" id="TIGR03988">
    <property type="entry name" value="antisig_RsrA"/>
    <property type="match status" value="1"/>
</dbReference>
<dbReference type="InterPro" id="IPR027383">
    <property type="entry name" value="Znf_put"/>
</dbReference>
<comment type="caution">
    <text evidence="3">The sequence shown here is derived from an EMBL/GenBank/DDBJ whole genome shotgun (WGS) entry which is preliminary data.</text>
</comment>
<dbReference type="RefSeq" id="WP_137448791.1">
    <property type="nucleotide sequence ID" value="NZ_SZZH01000001.1"/>
</dbReference>
<gene>
    <name evidence="3" type="primary">rsrA</name>
    <name evidence="3" type="ORF">FDO65_07895</name>
</gene>
<evidence type="ECO:0000313" key="4">
    <source>
        <dbReference type="Proteomes" id="UP000306985"/>
    </source>
</evidence>
<reference evidence="3 4" key="1">
    <citation type="submission" date="2019-05" db="EMBL/GenBank/DDBJ databases">
        <title>Nakamurella sp. N5BH11, whole genome shotgun sequence.</title>
        <authorList>
            <person name="Tuo L."/>
        </authorList>
    </citation>
    <scope>NUCLEOTIDE SEQUENCE [LARGE SCALE GENOMIC DNA]</scope>
    <source>
        <strain evidence="3 4">N5BH11</strain>
    </source>
</reference>
<dbReference type="AlphaFoldDB" id="A0A4U6QN28"/>
<dbReference type="Pfam" id="PF13490">
    <property type="entry name" value="zf-HC2"/>
    <property type="match status" value="1"/>
</dbReference>
<evidence type="ECO:0000259" key="2">
    <source>
        <dbReference type="Pfam" id="PF13490"/>
    </source>
</evidence>
<accession>A0A4U6QN28</accession>
<feature type="region of interest" description="Disordered" evidence="1">
    <location>
        <begin position="1"/>
        <end position="21"/>
    </location>
</feature>
<protein>
    <submittedName>
        <fullName evidence="3">Mycothiol system anti-sigma-R factor</fullName>
    </submittedName>
</protein>
<dbReference type="OrthoDB" id="3267840at2"/>
<organism evidence="3 4">
    <name type="scientific">Nakamurella flava</name>
    <dbReference type="NCBI Taxonomy" id="2576308"/>
    <lineage>
        <taxon>Bacteria</taxon>
        <taxon>Bacillati</taxon>
        <taxon>Actinomycetota</taxon>
        <taxon>Actinomycetes</taxon>
        <taxon>Nakamurellales</taxon>
        <taxon>Nakamurellaceae</taxon>
        <taxon>Nakamurella</taxon>
    </lineage>
</organism>
<evidence type="ECO:0000313" key="3">
    <source>
        <dbReference type="EMBL" id="TKV61486.1"/>
    </source>
</evidence>